<dbReference type="GO" id="GO:0004674">
    <property type="term" value="F:protein serine/threonine kinase activity"/>
    <property type="evidence" value="ECO:0007669"/>
    <property type="project" value="TreeGrafter"/>
</dbReference>
<dbReference type="PROSITE" id="PS50011">
    <property type="entry name" value="PROTEIN_KINASE_DOM"/>
    <property type="match status" value="1"/>
</dbReference>
<dbReference type="GO" id="GO:0005524">
    <property type="term" value="F:ATP binding"/>
    <property type="evidence" value="ECO:0007669"/>
    <property type="project" value="UniProtKB-KW"/>
</dbReference>
<reference evidence="4 5" key="1">
    <citation type="journal article" date="2019" name="Nat. Ecol. Evol.">
        <title>Megaphylogeny resolves global patterns of mushroom evolution.</title>
        <authorList>
            <person name="Varga T."/>
            <person name="Krizsan K."/>
            <person name="Foldi C."/>
            <person name="Dima B."/>
            <person name="Sanchez-Garcia M."/>
            <person name="Sanchez-Ramirez S."/>
            <person name="Szollosi G.J."/>
            <person name="Szarkandi J.G."/>
            <person name="Papp V."/>
            <person name="Albert L."/>
            <person name="Andreopoulos W."/>
            <person name="Angelini C."/>
            <person name="Antonin V."/>
            <person name="Barry K.W."/>
            <person name="Bougher N.L."/>
            <person name="Buchanan P."/>
            <person name="Buyck B."/>
            <person name="Bense V."/>
            <person name="Catcheside P."/>
            <person name="Chovatia M."/>
            <person name="Cooper J."/>
            <person name="Damon W."/>
            <person name="Desjardin D."/>
            <person name="Finy P."/>
            <person name="Geml J."/>
            <person name="Haridas S."/>
            <person name="Hughes K."/>
            <person name="Justo A."/>
            <person name="Karasinski D."/>
            <person name="Kautmanova I."/>
            <person name="Kiss B."/>
            <person name="Kocsube S."/>
            <person name="Kotiranta H."/>
            <person name="LaButti K.M."/>
            <person name="Lechner B.E."/>
            <person name="Liimatainen K."/>
            <person name="Lipzen A."/>
            <person name="Lukacs Z."/>
            <person name="Mihaltcheva S."/>
            <person name="Morgado L.N."/>
            <person name="Niskanen T."/>
            <person name="Noordeloos M.E."/>
            <person name="Ohm R.A."/>
            <person name="Ortiz-Santana B."/>
            <person name="Ovrebo C."/>
            <person name="Racz N."/>
            <person name="Riley R."/>
            <person name="Savchenko A."/>
            <person name="Shiryaev A."/>
            <person name="Soop K."/>
            <person name="Spirin V."/>
            <person name="Szebenyi C."/>
            <person name="Tomsovsky M."/>
            <person name="Tulloss R.E."/>
            <person name="Uehling J."/>
            <person name="Grigoriev I.V."/>
            <person name="Vagvolgyi C."/>
            <person name="Papp T."/>
            <person name="Martin F.M."/>
            <person name="Miettinen O."/>
            <person name="Hibbett D.S."/>
            <person name="Nagy L.G."/>
        </authorList>
    </citation>
    <scope>NUCLEOTIDE SEQUENCE [LARGE SCALE GENOMIC DNA]</scope>
    <source>
        <strain evidence="4 5">CBS 962.96</strain>
    </source>
</reference>
<dbReference type="AlphaFoldDB" id="A0A4S8M969"/>
<dbReference type="Pfam" id="PF07714">
    <property type="entry name" value="PK_Tyr_Ser-Thr"/>
    <property type="match status" value="1"/>
</dbReference>
<dbReference type="InterPro" id="IPR011009">
    <property type="entry name" value="Kinase-like_dom_sf"/>
</dbReference>
<proteinExistence type="predicted"/>
<evidence type="ECO:0000256" key="1">
    <source>
        <dbReference type="ARBA" id="ARBA00022741"/>
    </source>
</evidence>
<keyword evidence="4" id="KW-0808">Transferase</keyword>
<evidence type="ECO:0000256" key="2">
    <source>
        <dbReference type="ARBA" id="ARBA00022840"/>
    </source>
</evidence>
<feature type="domain" description="Protein kinase" evidence="3">
    <location>
        <begin position="24"/>
        <end position="290"/>
    </location>
</feature>
<dbReference type="PIRSF" id="PIRSF000654">
    <property type="entry name" value="Integrin-linked_kinase"/>
    <property type="match status" value="1"/>
</dbReference>
<gene>
    <name evidence="4" type="ORF">K435DRAFT_660908</name>
</gene>
<dbReference type="PANTHER" id="PTHR44329:SF298">
    <property type="entry name" value="MIXED LINEAGE KINASE DOMAIN-LIKE PROTEIN"/>
    <property type="match status" value="1"/>
</dbReference>
<evidence type="ECO:0000313" key="5">
    <source>
        <dbReference type="Proteomes" id="UP000297245"/>
    </source>
</evidence>
<keyword evidence="4" id="KW-0418">Kinase</keyword>
<dbReference type="SMART" id="SM00220">
    <property type="entry name" value="S_TKc"/>
    <property type="match status" value="1"/>
</dbReference>
<dbReference type="InterPro" id="IPR000719">
    <property type="entry name" value="Prot_kinase_dom"/>
</dbReference>
<dbReference type="PANTHER" id="PTHR44329">
    <property type="entry name" value="SERINE/THREONINE-PROTEIN KINASE TNNI3K-RELATED"/>
    <property type="match status" value="1"/>
</dbReference>
<dbReference type="Gene3D" id="1.10.510.10">
    <property type="entry name" value="Transferase(Phosphotransferase) domain 1"/>
    <property type="match status" value="1"/>
</dbReference>
<protein>
    <submittedName>
        <fullName evidence="4">Kinase-like protein</fullName>
    </submittedName>
</protein>
<dbReference type="Proteomes" id="UP000297245">
    <property type="component" value="Unassembled WGS sequence"/>
</dbReference>
<name>A0A4S8M969_DENBC</name>
<sequence length="292" mass="33028">MLLHKLTKTNCSLPASLLLEDIEREGANPISGGGFADIWRGRLHGQVVCLKVLRFYMENDRDELFKHLYREVTIWKSLNHRNILPFMGVSLKLFTPSFCMVSPWMNNGHVMSFLKKRPDYNRLTVIYGVVEGINYLHSLDPPVVHGDIKGSNILVTDDCVCCLADFGLAAVSESHAFSTTSTNPGGTTRWLPPECFLPNQYPDCPKLARDIYSFGCTVLEIISGREPFSQPRLTDVAVMTAVVRGERPQRPEGNPWCTDTLWTLIERCWAQKAVSRPSAKHIVDFMHEYAQI</sequence>
<keyword evidence="1" id="KW-0547">Nucleotide-binding</keyword>
<dbReference type="EMBL" id="ML179136">
    <property type="protein sequence ID" value="THU98423.1"/>
    <property type="molecule type" value="Genomic_DNA"/>
</dbReference>
<organism evidence="4 5">
    <name type="scientific">Dendrothele bispora (strain CBS 962.96)</name>
    <dbReference type="NCBI Taxonomy" id="1314807"/>
    <lineage>
        <taxon>Eukaryota</taxon>
        <taxon>Fungi</taxon>
        <taxon>Dikarya</taxon>
        <taxon>Basidiomycota</taxon>
        <taxon>Agaricomycotina</taxon>
        <taxon>Agaricomycetes</taxon>
        <taxon>Agaricomycetidae</taxon>
        <taxon>Agaricales</taxon>
        <taxon>Agaricales incertae sedis</taxon>
        <taxon>Dendrothele</taxon>
    </lineage>
</organism>
<keyword evidence="5" id="KW-1185">Reference proteome</keyword>
<dbReference type="PROSITE" id="PS00108">
    <property type="entry name" value="PROTEIN_KINASE_ST"/>
    <property type="match status" value="1"/>
</dbReference>
<evidence type="ECO:0000259" key="3">
    <source>
        <dbReference type="PROSITE" id="PS50011"/>
    </source>
</evidence>
<dbReference type="SUPFAM" id="SSF56112">
    <property type="entry name" value="Protein kinase-like (PK-like)"/>
    <property type="match status" value="1"/>
</dbReference>
<dbReference type="InterPro" id="IPR001245">
    <property type="entry name" value="Ser-Thr/Tyr_kinase_cat_dom"/>
</dbReference>
<dbReference type="InterPro" id="IPR008271">
    <property type="entry name" value="Ser/Thr_kinase_AS"/>
</dbReference>
<evidence type="ECO:0000313" key="4">
    <source>
        <dbReference type="EMBL" id="THU98423.1"/>
    </source>
</evidence>
<keyword evidence="2" id="KW-0067">ATP-binding</keyword>
<dbReference type="InterPro" id="IPR051681">
    <property type="entry name" value="Ser/Thr_Kinases-Pseudokinases"/>
</dbReference>
<dbReference type="OrthoDB" id="3248549at2759"/>
<accession>A0A4S8M969</accession>